<dbReference type="SUPFAM" id="SSF56214">
    <property type="entry name" value="4'-phosphopantetheinyl transferase"/>
    <property type="match status" value="2"/>
</dbReference>
<proteinExistence type="inferred from homology"/>
<name>A0AAE9ZX10_9BACT</name>
<evidence type="ECO:0000259" key="4">
    <source>
        <dbReference type="Pfam" id="PF22624"/>
    </source>
</evidence>
<dbReference type="RefSeq" id="WP_330930242.1">
    <property type="nucleotide sequence ID" value="NZ_CP119075.1"/>
</dbReference>
<dbReference type="GO" id="GO:0008897">
    <property type="term" value="F:holo-[acyl-carrier-protein] synthase activity"/>
    <property type="evidence" value="ECO:0007669"/>
    <property type="project" value="InterPro"/>
</dbReference>
<dbReference type="Pfam" id="PF01648">
    <property type="entry name" value="ACPS"/>
    <property type="match status" value="1"/>
</dbReference>
<dbReference type="GO" id="GO:0019878">
    <property type="term" value="P:lysine biosynthetic process via aminoadipic acid"/>
    <property type="evidence" value="ECO:0007669"/>
    <property type="project" value="TreeGrafter"/>
</dbReference>
<sequence>MTPPRIVLASDEVHLWFVSLQGSAEQRAIAHALLDEAEQTQAARFHFDRDRFRFIFAHAALRRVLARVLEVAPPSLRFTKGPAGKPSIASATPAPLHFNLSHAHEYALIGLSRDYPIGVDLEWSGRDVEYNDIVSRFFSTIEKQAWAALAPSEFPTAFFRAWTRKEAYVKARGAGLGHASENYSVDFSPAGAGGLIADELDPTAPDRFQLHPIVAPDGYNAAWSAEVTRAKAMRVTLHKTLI</sequence>
<dbReference type="InterPro" id="IPR055066">
    <property type="entry name" value="AASDHPPT_N"/>
</dbReference>
<keyword evidence="2 5" id="KW-0808">Transferase</keyword>
<dbReference type="EMBL" id="CP119075">
    <property type="protein sequence ID" value="WED65712.1"/>
    <property type="molecule type" value="Genomic_DNA"/>
</dbReference>
<gene>
    <name evidence="5" type="ORF">PXH66_02480</name>
</gene>
<dbReference type="InterPro" id="IPR008278">
    <property type="entry name" value="4-PPantetheinyl_Trfase_dom"/>
</dbReference>
<feature type="domain" description="4'-phosphopantetheinyl transferase N-terminal" evidence="4">
    <location>
        <begin position="24"/>
        <end position="109"/>
    </location>
</feature>
<dbReference type="KEGG" id="slom:PXH66_02480"/>
<evidence type="ECO:0000256" key="1">
    <source>
        <dbReference type="ARBA" id="ARBA00010990"/>
    </source>
</evidence>
<feature type="domain" description="4'-phosphopantetheinyl transferase" evidence="3">
    <location>
        <begin position="116"/>
        <end position="219"/>
    </location>
</feature>
<dbReference type="PANTHER" id="PTHR12215">
    <property type="entry name" value="PHOSPHOPANTETHEINE TRANSFERASE"/>
    <property type="match status" value="1"/>
</dbReference>
<protein>
    <submittedName>
        <fullName evidence="5">4'-phosphopantetheinyl transferase superfamily protein</fullName>
    </submittedName>
</protein>
<dbReference type="Proteomes" id="UP001218638">
    <property type="component" value="Chromosome"/>
</dbReference>
<evidence type="ECO:0000259" key="3">
    <source>
        <dbReference type="Pfam" id="PF01648"/>
    </source>
</evidence>
<reference evidence="5" key="1">
    <citation type="submission" date="2023-03" db="EMBL/GenBank/DDBJ databases">
        <title>Lomoglobus Profundus gen. nov., sp. nov., a novel member of the phylum Verrucomicrobia, isolated from deep-marine sediment of South China Sea.</title>
        <authorList>
            <person name="Ahmad T."/>
            <person name="Ishaq S.E."/>
            <person name="Wang F."/>
        </authorList>
    </citation>
    <scope>NUCLEOTIDE SEQUENCE</scope>
    <source>
        <strain evidence="5">LMO-M01</strain>
    </source>
</reference>
<dbReference type="PANTHER" id="PTHR12215:SF10">
    <property type="entry name" value="L-AMINOADIPATE-SEMIALDEHYDE DEHYDROGENASE-PHOSPHOPANTETHEINYL TRANSFERASE"/>
    <property type="match status" value="1"/>
</dbReference>
<organism evidence="5 6">
    <name type="scientific">Synoicihabitans lomoniglobus</name>
    <dbReference type="NCBI Taxonomy" id="2909285"/>
    <lineage>
        <taxon>Bacteria</taxon>
        <taxon>Pseudomonadati</taxon>
        <taxon>Verrucomicrobiota</taxon>
        <taxon>Opitutia</taxon>
        <taxon>Opitutales</taxon>
        <taxon>Opitutaceae</taxon>
        <taxon>Synoicihabitans</taxon>
    </lineage>
</organism>
<dbReference type="Pfam" id="PF22624">
    <property type="entry name" value="AASDHPPT_N"/>
    <property type="match status" value="1"/>
</dbReference>
<dbReference type="GO" id="GO:0005829">
    <property type="term" value="C:cytosol"/>
    <property type="evidence" value="ECO:0007669"/>
    <property type="project" value="TreeGrafter"/>
</dbReference>
<keyword evidence="6" id="KW-1185">Reference proteome</keyword>
<dbReference type="InterPro" id="IPR037143">
    <property type="entry name" value="4-PPantetheinyl_Trfase_dom_sf"/>
</dbReference>
<comment type="similarity">
    <text evidence="1">Belongs to the P-Pant transferase superfamily. Gsp/Sfp/HetI/AcpT family.</text>
</comment>
<dbReference type="AlphaFoldDB" id="A0AAE9ZX10"/>
<evidence type="ECO:0000313" key="6">
    <source>
        <dbReference type="Proteomes" id="UP001218638"/>
    </source>
</evidence>
<accession>A0AAE9ZX10</accession>
<evidence type="ECO:0000256" key="2">
    <source>
        <dbReference type="ARBA" id="ARBA00022679"/>
    </source>
</evidence>
<dbReference type="Gene3D" id="3.90.470.20">
    <property type="entry name" value="4'-phosphopantetheinyl transferase domain"/>
    <property type="match status" value="2"/>
</dbReference>
<dbReference type="InterPro" id="IPR050559">
    <property type="entry name" value="P-Pant_transferase_sf"/>
</dbReference>
<evidence type="ECO:0000313" key="5">
    <source>
        <dbReference type="EMBL" id="WED65712.1"/>
    </source>
</evidence>
<dbReference type="GO" id="GO:0000287">
    <property type="term" value="F:magnesium ion binding"/>
    <property type="evidence" value="ECO:0007669"/>
    <property type="project" value="InterPro"/>
</dbReference>